<dbReference type="InterPro" id="IPR047115">
    <property type="entry name" value="ARSB"/>
</dbReference>
<dbReference type="InterPro" id="IPR000917">
    <property type="entry name" value="Sulfatase_N"/>
</dbReference>
<keyword evidence="10" id="KW-1185">Reference proteome</keyword>
<dbReference type="PROSITE" id="PS50879">
    <property type="entry name" value="RNASE_H_1"/>
    <property type="match status" value="1"/>
</dbReference>
<evidence type="ECO:0000256" key="2">
    <source>
        <dbReference type="ARBA" id="ARBA00008779"/>
    </source>
</evidence>
<gene>
    <name evidence="9" type="ORF">ElyMa_003456200</name>
</gene>
<evidence type="ECO:0000259" key="8">
    <source>
        <dbReference type="PROSITE" id="PS50879"/>
    </source>
</evidence>
<feature type="domain" description="RNase H type-1" evidence="8">
    <location>
        <begin position="242"/>
        <end position="356"/>
    </location>
</feature>
<comment type="similarity">
    <text evidence="2">Belongs to the sulfatase family.</text>
</comment>
<evidence type="ECO:0000313" key="10">
    <source>
        <dbReference type="Proteomes" id="UP000762676"/>
    </source>
</evidence>
<organism evidence="9 10">
    <name type="scientific">Elysia marginata</name>
    <dbReference type="NCBI Taxonomy" id="1093978"/>
    <lineage>
        <taxon>Eukaryota</taxon>
        <taxon>Metazoa</taxon>
        <taxon>Spiralia</taxon>
        <taxon>Lophotrochozoa</taxon>
        <taxon>Mollusca</taxon>
        <taxon>Gastropoda</taxon>
        <taxon>Heterobranchia</taxon>
        <taxon>Euthyneura</taxon>
        <taxon>Panpulmonata</taxon>
        <taxon>Sacoglossa</taxon>
        <taxon>Placobranchoidea</taxon>
        <taxon>Plakobranchidae</taxon>
        <taxon>Elysia</taxon>
    </lineage>
</organism>
<sequence>DHFIFQLTWMKMKKVKKLLGFFSFYLTLLSSGSSEKNPHIIFMVADDLGWNDIGFNNPDIKSPNIDLLARSGVILNHAYVQPVCSPSRSSFMTGWYPFRLGMQHLVLCDRQNACLPLERTLLPQVLKQNGYKTHAIGKWHLGFCKWECTPNYRGFDSFQGYYASREDYYNKSHNDGFDFHKNREVYWEANGTYSSYFYSSAVEKVISEHNVSDPLFLYFPIQSVHEPLQVPEHYYNMYPNVTPKGRRIFSDRTTLERSFTCRMQCTNYKAETEAIKKVLNIVTDKISKTSKVVILSVTRSVLQTLENTKHTELDTLRQKLLELEAGVGELTLQWIPGHSNIEDNEKVDNLAKLGSGLEQETTITYQEAKTMIKMASGERWKKSYEDFNKKNGGWVPYHGNNYPLRGGKISIWEGGTRVPAFIYGKGVKKAKNRYDGLMHAVDWFPTIVEAAGLKYKDHFIISFNLETKNSVTTKQITISRDIPSVNRNTFKEFLNQTILQKDPQSIEAFNATLVEVLDEFAPLRQIGCLIVFIPRGIPLEFKPPSVRRGKLTANGKELD</sequence>
<dbReference type="Pfam" id="PF00075">
    <property type="entry name" value="RNase_H"/>
    <property type="match status" value="1"/>
</dbReference>
<dbReference type="GO" id="GO:0004523">
    <property type="term" value="F:RNA-DNA hybrid ribonuclease activity"/>
    <property type="evidence" value="ECO:0007669"/>
    <property type="project" value="InterPro"/>
</dbReference>
<keyword evidence="3" id="KW-0479">Metal-binding</keyword>
<dbReference type="SUPFAM" id="SSF53649">
    <property type="entry name" value="Alkaline phosphatase-like"/>
    <property type="match status" value="1"/>
</dbReference>
<comment type="cofactor">
    <cofactor evidence="1">
        <name>Ca(2+)</name>
        <dbReference type="ChEBI" id="CHEBI:29108"/>
    </cofactor>
</comment>
<keyword evidence="7" id="KW-0732">Signal</keyword>
<reference evidence="9 10" key="1">
    <citation type="journal article" date="2021" name="Elife">
        <title>Chloroplast acquisition without the gene transfer in kleptoplastic sea slugs, Plakobranchus ocellatus.</title>
        <authorList>
            <person name="Maeda T."/>
            <person name="Takahashi S."/>
            <person name="Yoshida T."/>
            <person name="Shimamura S."/>
            <person name="Takaki Y."/>
            <person name="Nagai Y."/>
            <person name="Toyoda A."/>
            <person name="Suzuki Y."/>
            <person name="Arimoto A."/>
            <person name="Ishii H."/>
            <person name="Satoh N."/>
            <person name="Nishiyama T."/>
            <person name="Hasebe M."/>
            <person name="Maruyama T."/>
            <person name="Minagawa J."/>
            <person name="Obokata J."/>
            <person name="Shigenobu S."/>
        </authorList>
    </citation>
    <scope>NUCLEOTIDE SEQUENCE [LARGE SCALE GENOMIC DNA]</scope>
</reference>
<evidence type="ECO:0000256" key="4">
    <source>
        <dbReference type="ARBA" id="ARBA00022801"/>
    </source>
</evidence>
<evidence type="ECO:0000256" key="6">
    <source>
        <dbReference type="ARBA" id="ARBA00023180"/>
    </source>
</evidence>
<keyword evidence="5" id="KW-0106">Calcium</keyword>
<dbReference type="Gene3D" id="3.40.720.10">
    <property type="entry name" value="Alkaline Phosphatase, subunit A"/>
    <property type="match status" value="2"/>
</dbReference>
<dbReference type="SUPFAM" id="SSF53098">
    <property type="entry name" value="Ribonuclease H-like"/>
    <property type="match status" value="1"/>
</dbReference>
<dbReference type="Proteomes" id="UP000762676">
    <property type="component" value="Unassembled WGS sequence"/>
</dbReference>
<dbReference type="InterPro" id="IPR024607">
    <property type="entry name" value="Sulfatase_CS"/>
</dbReference>
<dbReference type="CDD" id="cd16029">
    <property type="entry name" value="4-S"/>
    <property type="match status" value="1"/>
</dbReference>
<keyword evidence="6" id="KW-0325">Glycoprotein</keyword>
<feature type="chain" id="PRO_5043909990" evidence="7">
    <location>
        <begin position="35"/>
        <end position="559"/>
    </location>
</feature>
<evidence type="ECO:0000256" key="3">
    <source>
        <dbReference type="ARBA" id="ARBA00022723"/>
    </source>
</evidence>
<name>A0AAV4E9U6_9GAST</name>
<dbReference type="GO" id="GO:0046872">
    <property type="term" value="F:metal ion binding"/>
    <property type="evidence" value="ECO:0007669"/>
    <property type="project" value="UniProtKB-KW"/>
</dbReference>
<dbReference type="Pfam" id="PF00884">
    <property type="entry name" value="Sulfatase"/>
    <property type="match status" value="2"/>
</dbReference>
<dbReference type="InterPro" id="IPR017850">
    <property type="entry name" value="Alkaline_phosphatase_core_sf"/>
</dbReference>
<dbReference type="GO" id="GO:0008484">
    <property type="term" value="F:sulfuric ester hydrolase activity"/>
    <property type="evidence" value="ECO:0007669"/>
    <property type="project" value="InterPro"/>
</dbReference>
<keyword evidence="4" id="KW-0378">Hydrolase</keyword>
<evidence type="ECO:0000256" key="7">
    <source>
        <dbReference type="SAM" id="SignalP"/>
    </source>
</evidence>
<evidence type="ECO:0000256" key="1">
    <source>
        <dbReference type="ARBA" id="ARBA00001913"/>
    </source>
</evidence>
<accession>A0AAV4E9U6</accession>
<dbReference type="PROSITE" id="PS00149">
    <property type="entry name" value="SULFATASE_2"/>
    <property type="match status" value="1"/>
</dbReference>
<evidence type="ECO:0000256" key="5">
    <source>
        <dbReference type="ARBA" id="ARBA00022837"/>
    </source>
</evidence>
<dbReference type="GO" id="GO:0003676">
    <property type="term" value="F:nucleic acid binding"/>
    <property type="evidence" value="ECO:0007669"/>
    <property type="project" value="InterPro"/>
</dbReference>
<dbReference type="PANTHER" id="PTHR10342">
    <property type="entry name" value="ARYLSULFATASE"/>
    <property type="match status" value="1"/>
</dbReference>
<proteinExistence type="inferred from homology"/>
<dbReference type="InterPro" id="IPR002156">
    <property type="entry name" value="RNaseH_domain"/>
</dbReference>
<feature type="signal peptide" evidence="7">
    <location>
        <begin position="1"/>
        <end position="34"/>
    </location>
</feature>
<feature type="non-terminal residue" evidence="9">
    <location>
        <position position="1"/>
    </location>
</feature>
<dbReference type="InterPro" id="IPR012337">
    <property type="entry name" value="RNaseH-like_sf"/>
</dbReference>
<protein>
    <submittedName>
        <fullName evidence="9">Arylsulfatase B</fullName>
    </submittedName>
</protein>
<dbReference type="AlphaFoldDB" id="A0AAV4E9U6"/>
<dbReference type="EMBL" id="BMAT01007089">
    <property type="protein sequence ID" value="GFR57423.1"/>
    <property type="molecule type" value="Genomic_DNA"/>
</dbReference>
<dbReference type="PROSITE" id="PS00523">
    <property type="entry name" value="SULFATASE_1"/>
    <property type="match status" value="1"/>
</dbReference>
<dbReference type="PANTHER" id="PTHR10342:SF273">
    <property type="entry name" value="RE14504P"/>
    <property type="match status" value="1"/>
</dbReference>
<evidence type="ECO:0000313" key="9">
    <source>
        <dbReference type="EMBL" id="GFR57423.1"/>
    </source>
</evidence>
<comment type="caution">
    <text evidence="9">The sequence shown here is derived from an EMBL/GenBank/DDBJ whole genome shotgun (WGS) entry which is preliminary data.</text>
</comment>